<feature type="region of interest" description="Disordered" evidence="1">
    <location>
        <begin position="62"/>
        <end position="93"/>
    </location>
</feature>
<evidence type="ECO:0000313" key="2">
    <source>
        <dbReference type="EMBL" id="GMK59956.1"/>
    </source>
</evidence>
<gene>
    <name evidence="2" type="ORF">CspeluHIS016_0901730</name>
</gene>
<sequence>MLEMHTARPLASLARLWRRFLLFVRGDDAPAYAPAPTEEELPVPTFVVERIASPAELAAYVEEERARTGASEGLRGSRPPPRNRSLGGLRAAL</sequence>
<evidence type="ECO:0000313" key="3">
    <source>
        <dbReference type="Proteomes" id="UP001222932"/>
    </source>
</evidence>
<dbReference type="EMBL" id="BTCM01000009">
    <property type="protein sequence ID" value="GMK59956.1"/>
    <property type="molecule type" value="Genomic_DNA"/>
</dbReference>
<dbReference type="Proteomes" id="UP001222932">
    <property type="component" value="Unassembled WGS sequence"/>
</dbReference>
<dbReference type="AlphaFoldDB" id="A0AAD3U0D4"/>
<evidence type="ECO:0000256" key="1">
    <source>
        <dbReference type="SAM" id="MobiDB-lite"/>
    </source>
</evidence>
<comment type="caution">
    <text evidence="2">The sequence shown here is derived from an EMBL/GenBank/DDBJ whole genome shotgun (WGS) entry which is preliminary data.</text>
</comment>
<name>A0AAD3U0D4_9TREE</name>
<protein>
    <submittedName>
        <fullName evidence="2">Uncharacterized protein</fullName>
    </submittedName>
</protein>
<organism evidence="2 3">
    <name type="scientific">Cutaneotrichosporon spelunceum</name>
    <dbReference type="NCBI Taxonomy" id="1672016"/>
    <lineage>
        <taxon>Eukaryota</taxon>
        <taxon>Fungi</taxon>
        <taxon>Dikarya</taxon>
        <taxon>Basidiomycota</taxon>
        <taxon>Agaricomycotina</taxon>
        <taxon>Tremellomycetes</taxon>
        <taxon>Trichosporonales</taxon>
        <taxon>Trichosporonaceae</taxon>
        <taxon>Cutaneotrichosporon</taxon>
    </lineage>
</organism>
<reference evidence="2" key="1">
    <citation type="journal article" date="2023" name="BMC Genomics">
        <title>Chromosome-level genome assemblies of Cutaneotrichosporon spp. (Trichosporonales, Basidiomycota) reveal imbalanced evolution between nucleotide sequences and chromosome synteny.</title>
        <authorList>
            <person name="Kobayashi Y."/>
            <person name="Kayamori A."/>
            <person name="Aoki K."/>
            <person name="Shiwa Y."/>
            <person name="Matsutani M."/>
            <person name="Fujita N."/>
            <person name="Sugita T."/>
            <person name="Iwasaki W."/>
            <person name="Tanaka N."/>
            <person name="Takashima M."/>
        </authorList>
    </citation>
    <scope>NUCLEOTIDE SEQUENCE</scope>
    <source>
        <strain evidence="2">HIS016</strain>
    </source>
</reference>
<accession>A0AAD3U0D4</accession>
<proteinExistence type="predicted"/>
<reference evidence="2" key="2">
    <citation type="submission" date="2023-06" db="EMBL/GenBank/DDBJ databases">
        <authorList>
            <person name="Kobayashi Y."/>
            <person name="Kayamori A."/>
            <person name="Aoki K."/>
            <person name="Shiwa Y."/>
            <person name="Fujita N."/>
            <person name="Sugita T."/>
            <person name="Iwasaki W."/>
            <person name="Tanaka N."/>
            <person name="Takashima M."/>
        </authorList>
    </citation>
    <scope>NUCLEOTIDE SEQUENCE</scope>
    <source>
        <strain evidence="2">HIS016</strain>
    </source>
</reference>
<keyword evidence="3" id="KW-1185">Reference proteome</keyword>